<dbReference type="Proteomes" id="UP000185680">
    <property type="component" value="Chromosome"/>
</dbReference>
<dbReference type="STRING" id="1763535.LPB072_11215"/>
<reference evidence="2 5" key="2">
    <citation type="submission" date="2016-10" db="EMBL/GenBank/DDBJ databases">
        <title>Hydorgenophaga sp. LPB0072 isolated from gastropod.</title>
        <authorList>
            <person name="Kim E."/>
            <person name="Yi H."/>
        </authorList>
    </citation>
    <scope>NUCLEOTIDE SEQUENCE [LARGE SCALE GENOMIC DNA]</scope>
    <source>
        <strain evidence="2 5">LPB0072</strain>
    </source>
</reference>
<evidence type="ECO:0000313" key="3">
    <source>
        <dbReference type="EMBL" id="OAD41622.1"/>
    </source>
</evidence>
<dbReference type="EMBL" id="CP017476">
    <property type="protein sequence ID" value="AOW13340.1"/>
    <property type="molecule type" value="Genomic_DNA"/>
</dbReference>
<evidence type="ECO:0000256" key="1">
    <source>
        <dbReference type="SAM" id="SignalP"/>
    </source>
</evidence>
<feature type="signal peptide" evidence="1">
    <location>
        <begin position="1"/>
        <end position="19"/>
    </location>
</feature>
<accession>A0A167HR86</accession>
<dbReference type="Proteomes" id="UP000185657">
    <property type="component" value="Unassembled WGS sequence"/>
</dbReference>
<gene>
    <name evidence="2" type="ORF">LPB072_11215</name>
    <name evidence="3" type="ORF">LPB72_09835</name>
</gene>
<dbReference type="AlphaFoldDB" id="A0A167HR86"/>
<feature type="chain" id="PRO_5044549591" evidence="1">
    <location>
        <begin position="20"/>
        <end position="61"/>
    </location>
</feature>
<dbReference type="KEGG" id="hyl:LPB072_11215"/>
<organism evidence="2 5">
    <name type="scientific">Hydrogenophaga crassostreae</name>
    <dbReference type="NCBI Taxonomy" id="1763535"/>
    <lineage>
        <taxon>Bacteria</taxon>
        <taxon>Pseudomonadati</taxon>
        <taxon>Pseudomonadota</taxon>
        <taxon>Betaproteobacteria</taxon>
        <taxon>Burkholderiales</taxon>
        <taxon>Comamonadaceae</taxon>
        <taxon>Hydrogenophaga</taxon>
    </lineage>
</organism>
<keyword evidence="1" id="KW-0732">Signal</keyword>
<evidence type="ECO:0000313" key="4">
    <source>
        <dbReference type="Proteomes" id="UP000185657"/>
    </source>
</evidence>
<sequence length="61" mass="6523">MTFALSLFAFSVVTTSALAWLSWVAATDRQSKRQPASVIAIQVPQANPQVKTSATTQKGQS</sequence>
<protein>
    <submittedName>
        <fullName evidence="2">Uncharacterized protein</fullName>
    </submittedName>
</protein>
<reference evidence="3 4" key="1">
    <citation type="submission" date="2016-02" db="EMBL/GenBank/DDBJ databases">
        <title>Draft genome sequence of Hydrogenophaga sp. LPB0072.</title>
        <authorList>
            <person name="Shin S.-K."/>
            <person name="Yi H."/>
        </authorList>
    </citation>
    <scope>NUCLEOTIDE SEQUENCE [LARGE SCALE GENOMIC DNA]</scope>
    <source>
        <strain evidence="3 4">LPB0072</strain>
    </source>
</reference>
<proteinExistence type="predicted"/>
<dbReference type="RefSeq" id="WP_066089584.1">
    <property type="nucleotide sequence ID" value="NZ_CP017476.1"/>
</dbReference>
<dbReference type="EMBL" id="LVWD01000013">
    <property type="protein sequence ID" value="OAD41622.1"/>
    <property type="molecule type" value="Genomic_DNA"/>
</dbReference>
<name>A0A167HR86_9BURK</name>
<keyword evidence="4" id="KW-1185">Reference proteome</keyword>
<evidence type="ECO:0000313" key="5">
    <source>
        <dbReference type="Proteomes" id="UP000185680"/>
    </source>
</evidence>
<evidence type="ECO:0000313" key="2">
    <source>
        <dbReference type="EMBL" id="AOW13340.1"/>
    </source>
</evidence>